<dbReference type="GO" id="GO:0042781">
    <property type="term" value="F:3'-tRNA processing endoribonuclease activity"/>
    <property type="evidence" value="ECO:0007669"/>
    <property type="project" value="TreeGrafter"/>
</dbReference>
<accession>A0A165DV59</accession>
<dbReference type="GO" id="GO:0005634">
    <property type="term" value="C:nucleus"/>
    <property type="evidence" value="ECO:0007669"/>
    <property type="project" value="TreeGrafter"/>
</dbReference>
<name>A0A165DV59_9APHY</name>
<evidence type="ECO:0000313" key="3">
    <source>
        <dbReference type="EMBL" id="KZT05689.1"/>
    </source>
</evidence>
<dbReference type="EMBL" id="KV427628">
    <property type="protein sequence ID" value="KZT05689.1"/>
    <property type="molecule type" value="Genomic_DNA"/>
</dbReference>
<organism evidence="3 4">
    <name type="scientific">Laetiporus sulphureus 93-53</name>
    <dbReference type="NCBI Taxonomy" id="1314785"/>
    <lineage>
        <taxon>Eukaryota</taxon>
        <taxon>Fungi</taxon>
        <taxon>Dikarya</taxon>
        <taxon>Basidiomycota</taxon>
        <taxon>Agaricomycotina</taxon>
        <taxon>Agaricomycetes</taxon>
        <taxon>Polyporales</taxon>
        <taxon>Laetiporus</taxon>
    </lineage>
</organism>
<dbReference type="PANTHER" id="PTHR46018">
    <property type="entry name" value="ZINC PHOSPHODIESTERASE ELAC PROTEIN 1"/>
    <property type="match status" value="1"/>
</dbReference>
<keyword evidence="4" id="KW-1185">Reference proteome</keyword>
<feature type="compositionally biased region" description="Basic and acidic residues" evidence="1">
    <location>
        <begin position="513"/>
        <end position="570"/>
    </location>
</feature>
<dbReference type="InterPro" id="IPR001279">
    <property type="entry name" value="Metallo-B-lactamas"/>
</dbReference>
<feature type="compositionally biased region" description="Low complexity" evidence="1">
    <location>
        <begin position="161"/>
        <end position="176"/>
    </location>
</feature>
<dbReference type="Gene3D" id="3.60.15.10">
    <property type="entry name" value="Ribonuclease Z/Hydroxyacylglutathione hydrolase-like"/>
    <property type="match status" value="1"/>
</dbReference>
<evidence type="ECO:0000313" key="4">
    <source>
        <dbReference type="Proteomes" id="UP000076871"/>
    </source>
</evidence>
<dbReference type="GeneID" id="63826096"/>
<reference evidence="3 4" key="1">
    <citation type="journal article" date="2016" name="Mol. Biol. Evol.">
        <title>Comparative Genomics of Early-Diverging Mushroom-Forming Fungi Provides Insights into the Origins of Lignocellulose Decay Capabilities.</title>
        <authorList>
            <person name="Nagy L.G."/>
            <person name="Riley R."/>
            <person name="Tritt A."/>
            <person name="Adam C."/>
            <person name="Daum C."/>
            <person name="Floudas D."/>
            <person name="Sun H."/>
            <person name="Yadav J.S."/>
            <person name="Pangilinan J."/>
            <person name="Larsson K.H."/>
            <person name="Matsuura K."/>
            <person name="Barry K."/>
            <person name="Labutti K."/>
            <person name="Kuo R."/>
            <person name="Ohm R.A."/>
            <person name="Bhattacharya S.S."/>
            <person name="Shirouzu T."/>
            <person name="Yoshinaga Y."/>
            <person name="Martin F.M."/>
            <person name="Grigoriev I.V."/>
            <person name="Hibbett D.S."/>
        </authorList>
    </citation>
    <scope>NUCLEOTIDE SEQUENCE [LARGE SCALE GENOMIC DNA]</scope>
    <source>
        <strain evidence="3 4">93-53</strain>
    </source>
</reference>
<sequence>MYQQQPDSTYPNRKMSQDITVTFLGTTSGGGPSETRNCSSLVLDPLPDGSLWMVDCAEGTVRQFAQQPWRDYRKVKIMRVNKIFVTHMHADHTAGLITMLRNVLGIPKPSAPPPPITDPPKVEIFGPRGLRQFIRVQMILTHTHSPTRYVVHELLAPGEKSSVPSGAESSASAGTGSDDDRLADNEAPGLDIACDAHGYWRAIVEEATPGGQRSAGRIVVDAGPIEHRDPCIGYIFREVPNNSYALDTPTPRKIVILGDTYDPSRIIPLIDPPIDINVAGSGGANAVEISEDEDTPAAAAVPVTLLIHEATDAYIPRSIDPEQRTGRNRTEEIVKMYTIERGHSTPAMAGAFAKRIGAERLVLNHIGARFPAAPQPARTGPDHFRVECIREIQRQAQRTWMPTNGERVKAAYDFMRVVLPAASPTPVETSGGQPLLEPWTTVSAQPMQYLADPLQRNSMIAGPMNAYGNQYEHASTRATYEEHTWSQDGASSRMESVNVETHRNRGHHGGKHYSRDVQNSKRDWNSASRRDRDDGNSGHGQFEGRGDGSRHHHSDPYSHRRRERHEEGRGSSKRPRP</sequence>
<feature type="region of interest" description="Disordered" evidence="1">
    <location>
        <begin position="159"/>
        <end position="186"/>
    </location>
</feature>
<feature type="domain" description="Metallo-beta-lactamase" evidence="2">
    <location>
        <begin position="37"/>
        <end position="97"/>
    </location>
</feature>
<evidence type="ECO:0000256" key="1">
    <source>
        <dbReference type="SAM" id="MobiDB-lite"/>
    </source>
</evidence>
<dbReference type="STRING" id="1314785.A0A165DV59"/>
<dbReference type="SUPFAM" id="SSF56281">
    <property type="entry name" value="Metallo-hydrolase/oxidoreductase"/>
    <property type="match status" value="1"/>
</dbReference>
<dbReference type="OrthoDB" id="527344at2759"/>
<dbReference type="InterPro" id="IPR036866">
    <property type="entry name" value="RibonucZ/Hydroxyglut_hydro"/>
</dbReference>
<dbReference type="PANTHER" id="PTHR46018:SF2">
    <property type="entry name" value="ZINC PHOSPHODIESTERASE ELAC PROTEIN 1"/>
    <property type="match status" value="1"/>
</dbReference>
<protein>
    <recommendedName>
        <fullName evidence="2">Metallo-beta-lactamase domain-containing protein</fullName>
    </recommendedName>
</protein>
<dbReference type="InParanoid" id="A0A165DV59"/>
<dbReference type="AlphaFoldDB" id="A0A165DV59"/>
<proteinExistence type="predicted"/>
<dbReference type="Pfam" id="PF00753">
    <property type="entry name" value="Lactamase_B"/>
    <property type="match status" value="1"/>
</dbReference>
<dbReference type="RefSeq" id="XP_040763429.1">
    <property type="nucleotide sequence ID" value="XM_040909067.1"/>
</dbReference>
<dbReference type="Proteomes" id="UP000076871">
    <property type="component" value="Unassembled WGS sequence"/>
</dbReference>
<evidence type="ECO:0000259" key="2">
    <source>
        <dbReference type="Pfam" id="PF00753"/>
    </source>
</evidence>
<gene>
    <name evidence="3" type="ORF">LAESUDRAFT_726614</name>
</gene>
<feature type="compositionally biased region" description="Polar residues" evidence="1">
    <location>
        <begin position="486"/>
        <end position="499"/>
    </location>
</feature>
<feature type="region of interest" description="Disordered" evidence="1">
    <location>
        <begin position="478"/>
        <end position="577"/>
    </location>
</feature>